<evidence type="ECO:0000313" key="3">
    <source>
        <dbReference type="Proteomes" id="UP000887574"/>
    </source>
</evidence>
<keyword evidence="2" id="KW-0479">Metal-binding</keyword>
<feature type="binding site" evidence="1">
    <location>
        <position position="338"/>
    </location>
    <ligand>
        <name>ATP</name>
        <dbReference type="ChEBI" id="CHEBI:30616"/>
    </ligand>
</feature>
<protein>
    <submittedName>
        <fullName evidence="4">F-box domain-containing protein</fullName>
    </submittedName>
</protein>
<name>A0A915DGV2_9BILA</name>
<dbReference type="WBParaSite" id="jg19767">
    <property type="protein sequence ID" value="jg19767"/>
    <property type="gene ID" value="jg19767"/>
</dbReference>
<keyword evidence="2" id="KW-0464">Manganese</keyword>
<reference evidence="4" key="1">
    <citation type="submission" date="2022-11" db="UniProtKB">
        <authorList>
            <consortium name="WormBaseParasite"/>
        </authorList>
    </citation>
    <scope>IDENTIFICATION</scope>
</reference>
<organism evidence="3 4">
    <name type="scientific">Ditylenchus dipsaci</name>
    <dbReference type="NCBI Taxonomy" id="166011"/>
    <lineage>
        <taxon>Eukaryota</taxon>
        <taxon>Metazoa</taxon>
        <taxon>Ecdysozoa</taxon>
        <taxon>Nematoda</taxon>
        <taxon>Chromadorea</taxon>
        <taxon>Rhabditida</taxon>
        <taxon>Tylenchina</taxon>
        <taxon>Tylenchomorpha</taxon>
        <taxon>Sphaerularioidea</taxon>
        <taxon>Anguinidae</taxon>
        <taxon>Anguininae</taxon>
        <taxon>Ditylenchus</taxon>
    </lineage>
</organism>
<evidence type="ECO:0000313" key="4">
    <source>
        <dbReference type="WBParaSite" id="jg19767"/>
    </source>
</evidence>
<dbReference type="GO" id="GO:0005524">
    <property type="term" value="F:ATP binding"/>
    <property type="evidence" value="ECO:0007669"/>
    <property type="project" value="UniProtKB-KW"/>
</dbReference>
<proteinExistence type="predicted"/>
<dbReference type="InterPro" id="IPR024869">
    <property type="entry name" value="FAM20"/>
</dbReference>
<dbReference type="PANTHER" id="PTHR12450:SF22">
    <property type="entry name" value="EXTRACELLULAR SERINE_THREONINE PROTEIN CG31145"/>
    <property type="match status" value="1"/>
</dbReference>
<sequence>MLLDIDILAETFKYLSRKDLAFIQTTNQIFNTLIETTANPLHVIQEIDFSTKYFYSTKAATSSHFKLTRSILGLASKIRRTLIGAREKTILQESIVYINFRFYQTLNDFLVCAKAPPYLRFRLVQLDPMDGFDKHYLDGIAHFKSAFGGAQLRIRMDQPHCKHEDELLRNFKDLITTISPTFELISGCMLWWFAFEELYEALTPAPYGNQEDILSIPLIRNCRTLEILVQRYVDRLGIATYDQICDWLEAEANFTRYLQLYTNQQNKDIIALIQLLRKRFMNAQKPCSFVLETHWMSYSKNVKLFLTFENDKQAVFKLMRYGRDYESDANHFYFGDFERHNADIATFQMDSRKDLAFIQTTNQIFNTLIETSANPLHVIQEIDFSTKYFYSTKAATSSHFKLTRSILGLASKIRRTLIGGREKTILQESIVYINCRFYQTLDDFLVCEKAPSYLRFRLVQLEPMDGFDKHYLDGIAHFKRAFEGAQLRIRIDQPHCKHEDELLRNFKDFITTISPTFELISGCMLCWFAFEESYEPLTPAPYGNQEDILSIPLIRNCRTLEIMVQRYVDRLGIATYDQICDWLEAEADFTRYLQLYTNQQNKDIVALIQLLRKRFKNAQKPCSFVLETHWMSYSKDVPLEFLAPLKNQQRSEELVLELNQNPKSGSDHFFFIRRHLE</sequence>
<accession>A0A915DGV2</accession>
<feature type="binding site" evidence="2">
    <location>
        <position position="338"/>
    </location>
    <ligand>
        <name>Mn(2+)</name>
        <dbReference type="ChEBI" id="CHEBI:29035"/>
    </ligand>
</feature>
<evidence type="ECO:0000256" key="2">
    <source>
        <dbReference type="PIRSR" id="PIRSR624869-3"/>
    </source>
</evidence>
<keyword evidence="1" id="KW-0067">ATP-binding</keyword>
<dbReference type="GO" id="GO:0016773">
    <property type="term" value="F:phosphotransferase activity, alcohol group as acceptor"/>
    <property type="evidence" value="ECO:0007669"/>
    <property type="project" value="TreeGrafter"/>
</dbReference>
<comment type="cofactor">
    <cofactor evidence="2">
        <name>Mn(2+)</name>
        <dbReference type="ChEBI" id="CHEBI:29035"/>
    </cofactor>
</comment>
<dbReference type="AlphaFoldDB" id="A0A915DGV2"/>
<feature type="binding site" evidence="1">
    <location>
        <position position="317"/>
    </location>
    <ligand>
        <name>ATP</name>
        <dbReference type="ChEBI" id="CHEBI:30616"/>
    </ligand>
</feature>
<dbReference type="GO" id="GO:0046872">
    <property type="term" value="F:metal ion binding"/>
    <property type="evidence" value="ECO:0007669"/>
    <property type="project" value="UniProtKB-KW"/>
</dbReference>
<keyword evidence="3" id="KW-1185">Reference proteome</keyword>
<keyword evidence="1" id="KW-0547">Nucleotide-binding</keyword>
<dbReference type="Proteomes" id="UP000887574">
    <property type="component" value="Unplaced"/>
</dbReference>
<dbReference type="PANTHER" id="PTHR12450">
    <property type="entry name" value="DENTIN MATRIX PROTEIN 4 PROTEIN FAM20"/>
    <property type="match status" value="1"/>
</dbReference>
<dbReference type="GO" id="GO:0005794">
    <property type="term" value="C:Golgi apparatus"/>
    <property type="evidence" value="ECO:0007669"/>
    <property type="project" value="TreeGrafter"/>
</dbReference>
<evidence type="ECO:0000256" key="1">
    <source>
        <dbReference type="PIRSR" id="PIRSR624869-2"/>
    </source>
</evidence>